<name>A0ABP8TAL7_9ACTN</name>
<dbReference type="InterPro" id="IPR019734">
    <property type="entry name" value="TPR_rpt"/>
</dbReference>
<evidence type="ECO:0000313" key="3">
    <source>
        <dbReference type="Proteomes" id="UP001500212"/>
    </source>
</evidence>
<dbReference type="Gene3D" id="1.25.40.10">
    <property type="entry name" value="Tetratricopeptide repeat domain"/>
    <property type="match status" value="1"/>
</dbReference>
<feature type="repeat" description="TPR" evidence="1">
    <location>
        <begin position="36"/>
        <end position="69"/>
    </location>
</feature>
<dbReference type="EMBL" id="BAABHJ010000002">
    <property type="protein sequence ID" value="GAA4602667.1"/>
    <property type="molecule type" value="Genomic_DNA"/>
</dbReference>
<dbReference type="PROSITE" id="PS50005">
    <property type="entry name" value="TPR"/>
    <property type="match status" value="1"/>
</dbReference>
<keyword evidence="1" id="KW-0802">TPR repeat</keyword>
<accession>A0ABP8TAL7</accession>
<dbReference type="RefSeq" id="WP_345348480.1">
    <property type="nucleotide sequence ID" value="NZ_BAABHJ010000002.1"/>
</dbReference>
<sequence length="118" mass="13187">MTYEEYQRGRMFFDARDYAEAGRILAPIVESEPDNRAAVELLGRAYFHSAQLGRAEQTFRRLIELDPANGWAHEALARTLERRGRADEATPYRSLARAMGTDPADEVAISVSAANLAD</sequence>
<protein>
    <submittedName>
        <fullName evidence="2">Tetratricopeptide repeat protein</fullName>
    </submittedName>
</protein>
<dbReference type="Pfam" id="PF13432">
    <property type="entry name" value="TPR_16"/>
    <property type="match status" value="1"/>
</dbReference>
<proteinExistence type="predicted"/>
<reference evidence="3" key="1">
    <citation type="journal article" date="2019" name="Int. J. Syst. Evol. Microbiol.">
        <title>The Global Catalogue of Microorganisms (GCM) 10K type strain sequencing project: providing services to taxonomists for standard genome sequencing and annotation.</title>
        <authorList>
            <consortium name="The Broad Institute Genomics Platform"/>
            <consortium name="The Broad Institute Genome Sequencing Center for Infectious Disease"/>
            <person name="Wu L."/>
            <person name="Ma J."/>
        </authorList>
    </citation>
    <scope>NUCLEOTIDE SEQUENCE [LARGE SCALE GENOMIC DNA]</scope>
    <source>
        <strain evidence="3">JCM 17938</strain>
    </source>
</reference>
<comment type="caution">
    <text evidence="2">The sequence shown here is derived from an EMBL/GenBank/DDBJ whole genome shotgun (WGS) entry which is preliminary data.</text>
</comment>
<evidence type="ECO:0000256" key="1">
    <source>
        <dbReference type="PROSITE-ProRule" id="PRU00339"/>
    </source>
</evidence>
<organism evidence="2 3">
    <name type="scientific">Actinoallomurus liliacearum</name>
    <dbReference type="NCBI Taxonomy" id="1080073"/>
    <lineage>
        <taxon>Bacteria</taxon>
        <taxon>Bacillati</taxon>
        <taxon>Actinomycetota</taxon>
        <taxon>Actinomycetes</taxon>
        <taxon>Streptosporangiales</taxon>
        <taxon>Thermomonosporaceae</taxon>
        <taxon>Actinoallomurus</taxon>
    </lineage>
</organism>
<keyword evidence="3" id="KW-1185">Reference proteome</keyword>
<dbReference type="Proteomes" id="UP001500212">
    <property type="component" value="Unassembled WGS sequence"/>
</dbReference>
<gene>
    <name evidence="2" type="ORF">GCM10023195_08430</name>
</gene>
<dbReference type="SUPFAM" id="SSF48452">
    <property type="entry name" value="TPR-like"/>
    <property type="match status" value="1"/>
</dbReference>
<evidence type="ECO:0000313" key="2">
    <source>
        <dbReference type="EMBL" id="GAA4602667.1"/>
    </source>
</evidence>
<dbReference type="InterPro" id="IPR011990">
    <property type="entry name" value="TPR-like_helical_dom_sf"/>
</dbReference>